<accession>A0A2I1CUT0</accession>
<protein>
    <recommendedName>
        <fullName evidence="4">Protein ZIP4 homolog</fullName>
    </recommendedName>
</protein>
<dbReference type="GO" id="GO:0051321">
    <property type="term" value="P:meiotic cell cycle"/>
    <property type="evidence" value="ECO:0007669"/>
    <property type="project" value="UniProtKB-KW"/>
</dbReference>
<dbReference type="InterPro" id="IPR039057">
    <property type="entry name" value="Spo22/ZIP4"/>
</dbReference>
<dbReference type="GeneID" id="36549489"/>
<sequence>MAAANGEPDANLLCKVKTFAFAMLDAAVPEQQTGDYRILEVALCAVKCSMDCGYIDLSQRVIERAAVRLDVLGKSTSDSDGARLQAVTTGYYMCRICLSCLLDRPDIADHLFLKVPATRIKEDQDVFVELCYKVGKLGLAKGQYGLAVKWLQRALAAIEFPIYNEGVDGNMKEKRFLLLHALVRGYLNFDLVDAREYLSKALECMEGEHGAAFPMAVFRLELMKREGFAAQDLFQVVQTAIQSVKINGETLKM</sequence>
<evidence type="ECO:0000256" key="1">
    <source>
        <dbReference type="ARBA" id="ARBA00023254"/>
    </source>
</evidence>
<dbReference type="InterPro" id="IPR013940">
    <property type="entry name" value="Spo22/ZIP4/TEX11"/>
</dbReference>
<keyword evidence="3" id="KW-1185">Reference proteome</keyword>
<organism evidence="2 3">
    <name type="scientific">Aspergillus campestris (strain IBT 28561)</name>
    <dbReference type="NCBI Taxonomy" id="1392248"/>
    <lineage>
        <taxon>Eukaryota</taxon>
        <taxon>Fungi</taxon>
        <taxon>Dikarya</taxon>
        <taxon>Ascomycota</taxon>
        <taxon>Pezizomycotina</taxon>
        <taxon>Eurotiomycetes</taxon>
        <taxon>Eurotiomycetidae</taxon>
        <taxon>Eurotiales</taxon>
        <taxon>Aspergillaceae</taxon>
        <taxon>Aspergillus</taxon>
        <taxon>Aspergillus subgen. Circumdati</taxon>
    </lineage>
</organism>
<evidence type="ECO:0000313" key="3">
    <source>
        <dbReference type="Proteomes" id="UP000234254"/>
    </source>
</evidence>
<dbReference type="OrthoDB" id="65716at2759"/>
<dbReference type="EMBL" id="MSFM01000011">
    <property type="protein sequence ID" value="PKY01365.1"/>
    <property type="molecule type" value="Genomic_DNA"/>
</dbReference>
<dbReference type="RefSeq" id="XP_024689959.1">
    <property type="nucleotide sequence ID" value="XM_024841960.1"/>
</dbReference>
<keyword evidence="1" id="KW-0469">Meiosis</keyword>
<comment type="caution">
    <text evidence="2">The sequence shown here is derived from an EMBL/GenBank/DDBJ whole genome shotgun (WGS) entry which is preliminary data.</text>
</comment>
<dbReference type="Proteomes" id="UP000234254">
    <property type="component" value="Unassembled WGS sequence"/>
</dbReference>
<gene>
    <name evidence="2" type="ORF">P168DRAFT_47170</name>
</gene>
<reference evidence="2" key="1">
    <citation type="submission" date="2016-12" db="EMBL/GenBank/DDBJ databases">
        <title>The genomes of Aspergillus section Nigri reveals drivers in fungal speciation.</title>
        <authorList>
            <consortium name="DOE Joint Genome Institute"/>
            <person name="Vesth T.C."/>
            <person name="Nybo J."/>
            <person name="Theobald S."/>
            <person name="Brandl J."/>
            <person name="Frisvad J.C."/>
            <person name="Nielsen K.F."/>
            <person name="Lyhne E.K."/>
            <person name="Kogle M.E."/>
            <person name="Kuo A."/>
            <person name="Riley R."/>
            <person name="Clum A."/>
            <person name="Nolan M."/>
            <person name="Lipzen A."/>
            <person name="Salamov A."/>
            <person name="Henrissat B."/>
            <person name="Wiebenga A."/>
            <person name="De vries R.P."/>
            <person name="Grigoriev I.V."/>
            <person name="Mortensen U.H."/>
            <person name="Andersen M.R."/>
            <person name="Baker S.E."/>
        </authorList>
    </citation>
    <scope>NUCLEOTIDE SEQUENCE</scope>
    <source>
        <strain evidence="2">IBT 28561</strain>
    </source>
</reference>
<evidence type="ECO:0008006" key="4">
    <source>
        <dbReference type="Google" id="ProtNLM"/>
    </source>
</evidence>
<dbReference type="AlphaFoldDB" id="A0A2I1CUT0"/>
<evidence type="ECO:0000313" key="2">
    <source>
        <dbReference type="EMBL" id="PKY01365.1"/>
    </source>
</evidence>
<name>A0A2I1CUT0_ASPC2</name>
<dbReference type="PANTHER" id="PTHR40375:SF2">
    <property type="entry name" value="SPORULATION-SPECIFIC PROTEIN 22"/>
    <property type="match status" value="1"/>
</dbReference>
<dbReference type="Pfam" id="PF08631">
    <property type="entry name" value="SPO22"/>
    <property type="match status" value="1"/>
</dbReference>
<proteinExistence type="predicted"/>
<dbReference type="PANTHER" id="PTHR40375">
    <property type="entry name" value="SPORULATION-SPECIFIC PROTEIN 22"/>
    <property type="match status" value="1"/>
</dbReference>
<dbReference type="GO" id="GO:0090173">
    <property type="term" value="P:regulation of synaptonemal complex assembly"/>
    <property type="evidence" value="ECO:0007669"/>
    <property type="project" value="InterPro"/>
</dbReference>
<dbReference type="VEuPathDB" id="FungiDB:P168DRAFT_47170"/>